<protein>
    <recommendedName>
        <fullName evidence="4">Bacterial membrane protein YfhO</fullName>
    </recommendedName>
</protein>
<keyword evidence="1" id="KW-1133">Transmembrane helix</keyword>
<reference evidence="2 3" key="1">
    <citation type="submission" date="2023-03" db="EMBL/GenBank/DDBJ databases">
        <title>Paludisphaera mucosa sp. nov. a novel planctomycete from northern fen.</title>
        <authorList>
            <person name="Ivanova A."/>
        </authorList>
    </citation>
    <scope>NUCLEOTIDE SEQUENCE [LARGE SCALE GENOMIC DNA]</scope>
    <source>
        <strain evidence="2 3">Pla2</strain>
    </source>
</reference>
<organism evidence="2 3">
    <name type="scientific">Paludisphaera mucosa</name>
    <dbReference type="NCBI Taxonomy" id="3030827"/>
    <lineage>
        <taxon>Bacteria</taxon>
        <taxon>Pseudomonadati</taxon>
        <taxon>Planctomycetota</taxon>
        <taxon>Planctomycetia</taxon>
        <taxon>Isosphaerales</taxon>
        <taxon>Isosphaeraceae</taxon>
        <taxon>Paludisphaera</taxon>
    </lineage>
</organism>
<evidence type="ECO:0008006" key="4">
    <source>
        <dbReference type="Google" id="ProtNLM"/>
    </source>
</evidence>
<evidence type="ECO:0000313" key="3">
    <source>
        <dbReference type="Proteomes" id="UP001216907"/>
    </source>
</evidence>
<dbReference type="PANTHER" id="PTHR38454">
    <property type="entry name" value="INTEGRAL MEMBRANE PROTEIN-RELATED"/>
    <property type="match status" value="1"/>
</dbReference>
<dbReference type="InterPro" id="IPR018580">
    <property type="entry name" value="Uncharacterised_YfhO"/>
</dbReference>
<evidence type="ECO:0000256" key="1">
    <source>
        <dbReference type="SAM" id="Phobius"/>
    </source>
</evidence>
<dbReference type="RefSeq" id="WP_277860540.1">
    <property type="nucleotide sequence ID" value="NZ_JARRAG010000002.1"/>
</dbReference>
<comment type="caution">
    <text evidence="2">The sequence shown here is derived from an EMBL/GenBank/DDBJ whole genome shotgun (WGS) entry which is preliminary data.</text>
</comment>
<feature type="transmembrane region" description="Helical" evidence="1">
    <location>
        <begin position="381"/>
        <end position="399"/>
    </location>
</feature>
<sequence length="851" mass="91792">MAEATKAVPVGAPAQEFAPRSPVVAVVVILALLVWLFPFSLGTAMPVGGDVTQFFLGLMSVLATSLAERRIPVWNDLWGYGFPGVGESQMGAFYPPHLVLYGLLGVERAYVASLLLHTLWGGLGGYWASRKFGAGRLGAGLAGFAFAASGFFVIHMPHPWGYTTGSWLPWAWGLVWGLLKDQGPGTARRLFLLSVVLAIQVLPGHFQVAFMTQATVAVIAAWTLLERAARRTPGVAAGRSGLVVLGLTVVLPMAAAQVWPTARLAGLAADRRDYEYLSGFAATPFHLVSLAAPNLFHRSPLWRPLVWDPFHTSPEEYLAYVGIAPLFLAVLVVVREARRDAAVRCLAVLAAVCLVLSLGPYVPGFGWLIRLPGFSFFRAPARWGLPMSLALAMLAGLGVDRWRTWERPARGLLPLAVLAFLWIGAAVGLVELALWSTSPSGSRVAADLYERAFRIRPWEGDPDFRSVASLARRPSTDPLIPPALERAGYRRETAPRDARSFEQRRFEIYRAELAGTLAILAAVAALACVPRLHPHAPIVLVALTAVDLMLLGRHRLVDVGPLRPLGEQSPVLARLAKEPRGTRIIDPLRNLPMAAGLAPVQAYRTLDLPALTPLATVARGSLEAGPGRDAVLRALRATGAGLRLLDPIEVAAMRMRNAEPPGTVESIADPDLARWLFGADWNPSRQAWADEFQIVRPAAEGPRAWLPASDVPEDWDGDPRPVLDALDRARPLKAESRSPVEWEIALEGVARPGPVLVSVLYDPQWLAVVVDGGRETPANIGPAFRVGKGGGAWMRIGLAAAPGPGAVLRLRYDAADVRQGLWASGACWTAWGLAILYASRRGRRVARPAAD</sequence>
<feature type="transmembrane region" description="Helical" evidence="1">
    <location>
        <begin position="23"/>
        <end position="44"/>
    </location>
</feature>
<feature type="transmembrane region" description="Helical" evidence="1">
    <location>
        <begin position="411"/>
        <end position="435"/>
    </location>
</feature>
<keyword evidence="1" id="KW-0812">Transmembrane</keyword>
<keyword evidence="1" id="KW-0472">Membrane</keyword>
<dbReference type="PANTHER" id="PTHR38454:SF1">
    <property type="entry name" value="INTEGRAL MEMBRANE PROTEIN"/>
    <property type="match status" value="1"/>
</dbReference>
<feature type="transmembrane region" description="Helical" evidence="1">
    <location>
        <begin position="135"/>
        <end position="154"/>
    </location>
</feature>
<dbReference type="Proteomes" id="UP001216907">
    <property type="component" value="Unassembled WGS sequence"/>
</dbReference>
<feature type="transmembrane region" description="Helical" evidence="1">
    <location>
        <begin position="346"/>
        <end position="369"/>
    </location>
</feature>
<name>A0ABT6F9B1_9BACT</name>
<dbReference type="EMBL" id="JARRAG010000002">
    <property type="protein sequence ID" value="MDG3004179.1"/>
    <property type="molecule type" value="Genomic_DNA"/>
</dbReference>
<feature type="transmembrane region" description="Helical" evidence="1">
    <location>
        <begin position="317"/>
        <end position="334"/>
    </location>
</feature>
<evidence type="ECO:0000313" key="2">
    <source>
        <dbReference type="EMBL" id="MDG3004179.1"/>
    </source>
</evidence>
<keyword evidence="3" id="KW-1185">Reference proteome</keyword>
<feature type="transmembrane region" description="Helical" evidence="1">
    <location>
        <begin position="242"/>
        <end position="262"/>
    </location>
</feature>
<accession>A0ABT6F9B1</accession>
<feature type="transmembrane region" description="Helical" evidence="1">
    <location>
        <begin position="191"/>
        <end position="222"/>
    </location>
</feature>
<feature type="transmembrane region" description="Helical" evidence="1">
    <location>
        <begin position="109"/>
        <end position="128"/>
    </location>
</feature>
<proteinExistence type="predicted"/>
<gene>
    <name evidence="2" type="ORF">PZE19_10365</name>
</gene>